<dbReference type="GO" id="GO:0003779">
    <property type="term" value="F:actin binding"/>
    <property type="evidence" value="ECO:0007669"/>
    <property type="project" value="UniProtKB-KW"/>
</dbReference>
<gene>
    <name evidence="4" type="primary">SPTBN1_2</name>
    <name evidence="4" type="ORF">Ciccas_007998</name>
</gene>
<keyword evidence="1" id="KW-0677">Repeat</keyword>
<dbReference type="Proteomes" id="UP001626550">
    <property type="component" value="Unassembled WGS sequence"/>
</dbReference>
<evidence type="ECO:0000259" key="3">
    <source>
        <dbReference type="PROSITE" id="PS50021"/>
    </source>
</evidence>
<dbReference type="PANTHER" id="PTHR11915">
    <property type="entry name" value="SPECTRIN/FILAMIN RELATED CYTOSKELETAL PROTEIN"/>
    <property type="match status" value="1"/>
</dbReference>
<dbReference type="InterPro" id="IPR018159">
    <property type="entry name" value="Spectrin/alpha-actinin"/>
</dbReference>
<feature type="domain" description="Calponin-homology (CH)" evidence="3">
    <location>
        <begin position="57"/>
        <end position="166"/>
    </location>
</feature>
<dbReference type="AlphaFoldDB" id="A0ABD2Q183"/>
<sequence length="994" mass="115004">MEASSRTPVLLNAEGSLSPFISPNEQNCECACDKNGITAAKLYEQMRISGLAAERERVQKKTFTKWANCYLKGAELRIRDLYHDLSDGKILLALLEIISGRALFDSIKEPPTPGRMRIHNLENVEKVLKFLAENHIHLENLGAHDIVDGNPRLILGLMWMIILRFQIQDIMIMHPYEEPLTFPVQPFPHESKSFQQKSARPILRRFSKDGLLLWCQLKVTDYSPVQITNFSTSWCDGLAFNAIIHKHFPQLFDFDSLLQNEPISNLEHAFMIAENRLGIPRLFDPEDILRDHPDEKSILTYVASYYHYFTRQKIERVNNKRISNLINQISSFFAAIHAYETSVNDLLAWIYTMIEELDDRAFASELIRVQQQMVAFTNYRLLEKPPRLTQKANLEVEIFNLRNRMQSVNLRLYNPPSHLSLARINRAWISLEKAENKREAALRDELIRLERLDLLASKFMKKAHLRETWILEKQRYLDTELPLADRSLILATQQRYGALENEICTYTNRMNDLHFIAAELDHGAYHNHQEILSMLHFVDQLWTELIKCITSKKILVDNQLYVLNDLQSSDDLLQWLSCIEQRLLSGSKDFEANSSATVEGLLRNHEIIEADIRTVYQKIAEYLDRDVSQSMLSISDNAATLDETENQLRDTYSRVVDLAECKRLSIERSGHLWQTVMNLNREAIWLSDKHKLARKLFTSFNTVTYEKSIRTYKKFDVEIVEHKPIKDDVLARAQEVLQAVNHNSKSVVEIKQKLGEVETSWKSLLERNSILRKHWSCMKQLASYLSECDELEAWLNSKIDMLYSSLHMAQNSSSSDTVAISSKCLSQIAAELPQMQAASESLSRNGQDMIHDSEEQFQELRDNNLFENEEIKSSDDNYSLLRILVTERREDLDRLMGILKEALTSSDASFAFLKRIHKLLLQGQTIFHWIKTRDHGIDERVLKATLDLDVTRLVGPNGQVDEGVLDDFQSISFKFNKLGKELADAANEVRELNM</sequence>
<dbReference type="Gene3D" id="1.10.418.10">
    <property type="entry name" value="Calponin-like domain"/>
    <property type="match status" value="2"/>
</dbReference>
<name>A0ABD2Q183_9PLAT</name>
<dbReference type="PROSITE" id="PS00020">
    <property type="entry name" value="ACTININ_2"/>
    <property type="match status" value="1"/>
</dbReference>
<organism evidence="4 5">
    <name type="scientific">Cichlidogyrus casuarinus</name>
    <dbReference type="NCBI Taxonomy" id="1844966"/>
    <lineage>
        <taxon>Eukaryota</taxon>
        <taxon>Metazoa</taxon>
        <taxon>Spiralia</taxon>
        <taxon>Lophotrochozoa</taxon>
        <taxon>Platyhelminthes</taxon>
        <taxon>Monogenea</taxon>
        <taxon>Monopisthocotylea</taxon>
        <taxon>Dactylogyridea</taxon>
        <taxon>Ancyrocephalidae</taxon>
        <taxon>Cichlidogyrus</taxon>
    </lineage>
</organism>
<evidence type="ECO:0000256" key="2">
    <source>
        <dbReference type="ARBA" id="ARBA00023203"/>
    </source>
</evidence>
<protein>
    <submittedName>
        <fullName evidence="4">Spectrin beta chain, non-erythrocytic 1</fullName>
    </submittedName>
</protein>
<dbReference type="InterPro" id="IPR036872">
    <property type="entry name" value="CH_dom_sf"/>
</dbReference>
<evidence type="ECO:0000313" key="5">
    <source>
        <dbReference type="Proteomes" id="UP001626550"/>
    </source>
</evidence>
<dbReference type="FunFam" id="1.10.418.10:FF:000001">
    <property type="entry name" value="Actinin alpha 1"/>
    <property type="match status" value="1"/>
</dbReference>
<keyword evidence="2" id="KW-0009">Actin-binding</keyword>
<dbReference type="SMART" id="SM00033">
    <property type="entry name" value="CH"/>
    <property type="match status" value="2"/>
</dbReference>
<dbReference type="Gene3D" id="1.20.58.60">
    <property type="match status" value="4"/>
</dbReference>
<dbReference type="PROSITE" id="PS00019">
    <property type="entry name" value="ACTININ_1"/>
    <property type="match status" value="1"/>
</dbReference>
<dbReference type="InterPro" id="IPR001589">
    <property type="entry name" value="Actinin_actin-bd_CS"/>
</dbReference>
<evidence type="ECO:0000256" key="1">
    <source>
        <dbReference type="ARBA" id="ARBA00022737"/>
    </source>
</evidence>
<dbReference type="SUPFAM" id="SSF46966">
    <property type="entry name" value="Spectrin repeat"/>
    <property type="match status" value="5"/>
</dbReference>
<comment type="caution">
    <text evidence="4">The sequence shown here is derived from an EMBL/GenBank/DDBJ whole genome shotgun (WGS) entry which is preliminary data.</text>
</comment>
<accession>A0ABD2Q183</accession>
<dbReference type="SMART" id="SM00150">
    <property type="entry name" value="SPEC"/>
    <property type="match status" value="3"/>
</dbReference>
<dbReference type="PROSITE" id="PS50021">
    <property type="entry name" value="CH"/>
    <property type="match status" value="2"/>
</dbReference>
<dbReference type="CDD" id="cd00176">
    <property type="entry name" value="SPEC"/>
    <property type="match status" value="1"/>
</dbReference>
<dbReference type="Pfam" id="PF00307">
    <property type="entry name" value="CH"/>
    <property type="match status" value="2"/>
</dbReference>
<dbReference type="SUPFAM" id="SSF47576">
    <property type="entry name" value="Calponin-homology domain, CH-domain"/>
    <property type="match status" value="1"/>
</dbReference>
<feature type="domain" description="Calponin-homology (CH)" evidence="3">
    <location>
        <begin position="205"/>
        <end position="310"/>
    </location>
</feature>
<dbReference type="InterPro" id="IPR001715">
    <property type="entry name" value="CH_dom"/>
</dbReference>
<evidence type="ECO:0000313" key="4">
    <source>
        <dbReference type="EMBL" id="KAL3313400.1"/>
    </source>
</evidence>
<keyword evidence="5" id="KW-1185">Reference proteome</keyword>
<dbReference type="FunFam" id="1.10.418.10:FF:000004">
    <property type="entry name" value="Spectrin beta chain"/>
    <property type="match status" value="1"/>
</dbReference>
<dbReference type="EMBL" id="JBJKFK010001315">
    <property type="protein sequence ID" value="KAL3313400.1"/>
    <property type="molecule type" value="Genomic_DNA"/>
</dbReference>
<proteinExistence type="predicted"/>
<reference evidence="4 5" key="1">
    <citation type="submission" date="2024-11" db="EMBL/GenBank/DDBJ databases">
        <title>Adaptive evolution of stress response genes in parasites aligns with host niche diversity.</title>
        <authorList>
            <person name="Hahn C."/>
            <person name="Resl P."/>
        </authorList>
    </citation>
    <scope>NUCLEOTIDE SEQUENCE [LARGE SCALE GENOMIC DNA]</scope>
    <source>
        <strain evidence="4">EGGRZ-B1_66</strain>
        <tissue evidence="4">Body</tissue>
    </source>
</reference>